<reference evidence="2 3" key="1">
    <citation type="submission" date="2020-08" db="EMBL/GenBank/DDBJ databases">
        <title>Genome sequencing of Purple Non-Sulfur Bacteria from various extreme environments.</title>
        <authorList>
            <person name="Mayer M."/>
        </authorList>
    </citation>
    <scope>NUCLEOTIDE SEQUENCE [LARGE SCALE GENOMIC DNA]</scope>
    <source>
        <strain evidence="2 3">JA131</strain>
    </source>
</reference>
<evidence type="ECO:0000313" key="3">
    <source>
        <dbReference type="Proteomes" id="UP000554286"/>
    </source>
</evidence>
<dbReference type="AlphaFoldDB" id="A0A7W6RGL7"/>
<feature type="non-terminal residue" evidence="2">
    <location>
        <position position="1"/>
    </location>
</feature>
<feature type="region of interest" description="Disordered" evidence="1">
    <location>
        <begin position="13"/>
        <end position="63"/>
    </location>
</feature>
<proteinExistence type="predicted"/>
<name>A0A7W6RGL7_9PROT</name>
<comment type="caution">
    <text evidence="2">The sequence shown here is derived from an EMBL/GenBank/DDBJ whole genome shotgun (WGS) entry which is preliminary data.</text>
</comment>
<sequence length="187" mass="19783">RLEALRQAEAALNADLDAARQPRADTPAMAATGADDTVLQGGPSCPPESLTENPKGINPVQAPGYPQVESVDDQDLARRMVEVSPTLQCALTGEDLLALEGADAARVLAPLARAISWQVRRLGLPGTVWAEGLRAHGIAALAAAVIALERQGVKHRAGYLRAMLQRATLPHTVRHSLDALAARRDLS</sequence>
<accession>A0A7W6RGL7</accession>
<evidence type="ECO:0000313" key="2">
    <source>
        <dbReference type="EMBL" id="MBB4268211.1"/>
    </source>
</evidence>
<evidence type="ECO:0000256" key="1">
    <source>
        <dbReference type="SAM" id="MobiDB-lite"/>
    </source>
</evidence>
<organism evidence="2 3">
    <name type="scientific">Roseospira visakhapatnamensis</name>
    <dbReference type="NCBI Taxonomy" id="390880"/>
    <lineage>
        <taxon>Bacteria</taxon>
        <taxon>Pseudomonadati</taxon>
        <taxon>Pseudomonadota</taxon>
        <taxon>Alphaproteobacteria</taxon>
        <taxon>Rhodospirillales</taxon>
        <taxon>Rhodospirillaceae</taxon>
        <taxon>Roseospira</taxon>
    </lineage>
</organism>
<gene>
    <name evidence="2" type="ORF">GGD89_003868</name>
</gene>
<keyword evidence="3" id="KW-1185">Reference proteome</keyword>
<dbReference type="EMBL" id="JACIGK010000060">
    <property type="protein sequence ID" value="MBB4268211.1"/>
    <property type="molecule type" value="Genomic_DNA"/>
</dbReference>
<protein>
    <submittedName>
        <fullName evidence="2">Uncharacterized protein</fullName>
    </submittedName>
</protein>
<dbReference type="Proteomes" id="UP000554286">
    <property type="component" value="Unassembled WGS sequence"/>
</dbReference>
<dbReference type="RefSeq" id="WP_184048967.1">
    <property type="nucleotide sequence ID" value="NZ_JACIGK010000060.1"/>
</dbReference>